<dbReference type="Pfam" id="PF07707">
    <property type="entry name" value="BACK"/>
    <property type="match status" value="1"/>
</dbReference>
<dbReference type="PANTHER" id="PTHR24412:SF489">
    <property type="entry name" value="RING FINGER DOMAIN AND KELCH REPEAT-CONTAINING PROTEIN DDB_G0271372"/>
    <property type="match status" value="1"/>
</dbReference>
<dbReference type="AlphaFoldDB" id="A0AAV1I014"/>
<keyword evidence="2" id="KW-0677">Repeat</keyword>
<organism evidence="5 6">
    <name type="scientific">Coccomyxa viridis</name>
    <dbReference type="NCBI Taxonomy" id="1274662"/>
    <lineage>
        <taxon>Eukaryota</taxon>
        <taxon>Viridiplantae</taxon>
        <taxon>Chlorophyta</taxon>
        <taxon>core chlorophytes</taxon>
        <taxon>Trebouxiophyceae</taxon>
        <taxon>Trebouxiophyceae incertae sedis</taxon>
        <taxon>Coccomyxaceae</taxon>
        <taxon>Coccomyxa</taxon>
    </lineage>
</organism>
<dbReference type="Gene3D" id="1.25.40.420">
    <property type="match status" value="1"/>
</dbReference>
<feature type="region of interest" description="Disordered" evidence="3">
    <location>
        <begin position="337"/>
        <end position="356"/>
    </location>
</feature>
<dbReference type="InterPro" id="IPR011705">
    <property type="entry name" value="BACK"/>
</dbReference>
<dbReference type="PANTHER" id="PTHR24412">
    <property type="entry name" value="KELCH PROTEIN"/>
    <property type="match status" value="1"/>
</dbReference>
<feature type="compositionally biased region" description="Basic and acidic residues" evidence="3">
    <location>
        <begin position="462"/>
        <end position="472"/>
    </location>
</feature>
<evidence type="ECO:0000256" key="3">
    <source>
        <dbReference type="SAM" id="MobiDB-lite"/>
    </source>
</evidence>
<sequence>MEASCGECARVLHLISQAQVVEELLGRAHAADARLTERIQRYVNKELRRVAGRETPIKAWQSLLCDTVIEAAHREHSAAAAPALASAHRTEGEQLAMALGQLIFCSMESEAGFVRIMCSLTYERAGLALRACILALEDALAPSNAFQILALAAEVRSQRLLAKAAAVALLHFSEAVRADAPGFKALPRDLLGRLLSHDCLQVDSEVNVFFPLAHWVMADEDTRLQHLYPLTVDCVRVNLMNVQELYALDAHPLMAKCPSTMKHVAYGYLAICYGCSVPEEQGSMRGKSHKPRVVIDERALSFLQQHGVDIRGTSQPLQQHKDLFRLYPALLGAPEQAASSASAAAPGNSRHSHTMEAHRRWDLTAVQQPSLAEQGKEQQEPCASQAAMHVAQQQMPEGGSGRVSGAEKGNLEGSCTTGVMDVDQEPCVFSTSPKRRQYRRVTFEEKHAGSLGGSANCSPAKPGKERAPSDCRHQRRLF</sequence>
<gene>
    <name evidence="5" type="ORF">CVIRNUC_003808</name>
</gene>
<reference evidence="5 6" key="1">
    <citation type="submission" date="2023-10" db="EMBL/GenBank/DDBJ databases">
        <authorList>
            <person name="Maclean D."/>
            <person name="Macfadyen A."/>
        </authorList>
    </citation>
    <scope>NUCLEOTIDE SEQUENCE [LARGE SCALE GENOMIC DNA]</scope>
</reference>
<protein>
    <recommendedName>
        <fullName evidence="4">BACK domain-containing protein</fullName>
    </recommendedName>
</protein>
<dbReference type="EMBL" id="CAUYUE010000004">
    <property type="protein sequence ID" value="CAK0770846.1"/>
    <property type="molecule type" value="Genomic_DNA"/>
</dbReference>
<feature type="domain" description="BACK" evidence="4">
    <location>
        <begin position="145"/>
        <end position="249"/>
    </location>
</feature>
<feature type="region of interest" description="Disordered" evidence="3">
    <location>
        <begin position="443"/>
        <end position="478"/>
    </location>
</feature>
<name>A0AAV1I014_9CHLO</name>
<proteinExistence type="predicted"/>
<evidence type="ECO:0000256" key="2">
    <source>
        <dbReference type="ARBA" id="ARBA00022737"/>
    </source>
</evidence>
<evidence type="ECO:0000259" key="4">
    <source>
        <dbReference type="SMART" id="SM00875"/>
    </source>
</evidence>
<evidence type="ECO:0000313" key="6">
    <source>
        <dbReference type="Proteomes" id="UP001314263"/>
    </source>
</evidence>
<keyword evidence="1" id="KW-0880">Kelch repeat</keyword>
<keyword evidence="6" id="KW-1185">Reference proteome</keyword>
<evidence type="ECO:0000256" key="1">
    <source>
        <dbReference type="ARBA" id="ARBA00022441"/>
    </source>
</evidence>
<evidence type="ECO:0000313" key="5">
    <source>
        <dbReference type="EMBL" id="CAK0770846.1"/>
    </source>
</evidence>
<dbReference type="SMART" id="SM00875">
    <property type="entry name" value="BACK"/>
    <property type="match status" value="1"/>
</dbReference>
<dbReference type="Proteomes" id="UP001314263">
    <property type="component" value="Unassembled WGS sequence"/>
</dbReference>
<comment type="caution">
    <text evidence="5">The sequence shown here is derived from an EMBL/GenBank/DDBJ whole genome shotgun (WGS) entry which is preliminary data.</text>
</comment>
<accession>A0AAV1I014</accession>